<dbReference type="RefSeq" id="WP_148595289.1">
    <property type="nucleotide sequence ID" value="NZ_CP042997.1"/>
</dbReference>
<dbReference type="KEGG" id="agv:OJF2_40440"/>
<dbReference type="AlphaFoldDB" id="A0A5B9W4L8"/>
<dbReference type="Proteomes" id="UP000324233">
    <property type="component" value="Chromosome"/>
</dbReference>
<organism evidence="1 2">
    <name type="scientific">Aquisphaera giovannonii</name>
    <dbReference type="NCBI Taxonomy" id="406548"/>
    <lineage>
        <taxon>Bacteria</taxon>
        <taxon>Pseudomonadati</taxon>
        <taxon>Planctomycetota</taxon>
        <taxon>Planctomycetia</taxon>
        <taxon>Isosphaerales</taxon>
        <taxon>Isosphaeraceae</taxon>
        <taxon>Aquisphaera</taxon>
    </lineage>
</organism>
<evidence type="ECO:0000313" key="2">
    <source>
        <dbReference type="Proteomes" id="UP000324233"/>
    </source>
</evidence>
<protein>
    <recommendedName>
        <fullName evidence="3">DUF937 domain-containing protein</fullName>
    </recommendedName>
</protein>
<sequence length="357" mass="36294">MTLIELFKNQMTPEMLGKLASLLGLGQEDASRAVSAAVPALLSAFAGLASSPVGAEKFVSTLRSPDLGSLGGPGDILGGGLSPAEMEKKGGSILSSLLGSGGLAALAGALAKFIGGHPDLAKKLLTFVGPFVLSSILSQFKGRNLTAQGLTSLFAENKESIAHALPAGFQMPSLSRFADAGHAAASTAAGTTEGGLPKWLLPLVLLGLLAAGLWWLFGQNQPSAGPGGESVPIATTPPRAPAPTKKNVELPAVDAPALSKTLAETYKSATLYLTDIKDVPTAEAALPRIQGLNATLDTLRAGWDKLPDSGKASLKSITSDNLGKLKDLVAKVLAIPGVADKLKPALDVLVTKFAGLG</sequence>
<keyword evidence="2" id="KW-1185">Reference proteome</keyword>
<evidence type="ECO:0008006" key="3">
    <source>
        <dbReference type="Google" id="ProtNLM"/>
    </source>
</evidence>
<accession>A0A5B9W4L8</accession>
<dbReference type="Pfam" id="PF06078">
    <property type="entry name" value="DUF937"/>
    <property type="match status" value="1"/>
</dbReference>
<dbReference type="InterPro" id="IPR009282">
    <property type="entry name" value="DUF937"/>
</dbReference>
<reference evidence="1 2" key="1">
    <citation type="submission" date="2019-08" db="EMBL/GenBank/DDBJ databases">
        <title>Deep-cultivation of Planctomycetes and their phenomic and genomic characterization uncovers novel biology.</title>
        <authorList>
            <person name="Wiegand S."/>
            <person name="Jogler M."/>
            <person name="Boedeker C."/>
            <person name="Pinto D."/>
            <person name="Vollmers J."/>
            <person name="Rivas-Marin E."/>
            <person name="Kohn T."/>
            <person name="Peeters S.H."/>
            <person name="Heuer A."/>
            <person name="Rast P."/>
            <person name="Oberbeckmann S."/>
            <person name="Bunk B."/>
            <person name="Jeske O."/>
            <person name="Meyerdierks A."/>
            <person name="Storesund J.E."/>
            <person name="Kallscheuer N."/>
            <person name="Luecker S."/>
            <person name="Lage O.M."/>
            <person name="Pohl T."/>
            <person name="Merkel B.J."/>
            <person name="Hornburger P."/>
            <person name="Mueller R.-W."/>
            <person name="Bruemmer F."/>
            <person name="Labrenz M."/>
            <person name="Spormann A.M."/>
            <person name="Op den Camp H."/>
            <person name="Overmann J."/>
            <person name="Amann R."/>
            <person name="Jetten M.S.M."/>
            <person name="Mascher T."/>
            <person name="Medema M.H."/>
            <person name="Devos D.P."/>
            <person name="Kaster A.-K."/>
            <person name="Ovreas L."/>
            <person name="Rohde M."/>
            <person name="Galperin M.Y."/>
            <person name="Jogler C."/>
        </authorList>
    </citation>
    <scope>NUCLEOTIDE SEQUENCE [LARGE SCALE GENOMIC DNA]</scope>
    <source>
        <strain evidence="1 2">OJF2</strain>
    </source>
</reference>
<dbReference type="EMBL" id="CP042997">
    <property type="protein sequence ID" value="QEH35492.1"/>
    <property type="molecule type" value="Genomic_DNA"/>
</dbReference>
<gene>
    <name evidence="1" type="ORF">OJF2_40440</name>
</gene>
<dbReference type="OrthoDB" id="272354at2"/>
<name>A0A5B9W4L8_9BACT</name>
<evidence type="ECO:0000313" key="1">
    <source>
        <dbReference type="EMBL" id="QEH35492.1"/>
    </source>
</evidence>
<proteinExistence type="predicted"/>